<name>A0A5C3MQY4_9AGAM</name>
<keyword evidence="1" id="KW-1133">Transmembrane helix</keyword>
<evidence type="ECO:0000313" key="2">
    <source>
        <dbReference type="EMBL" id="TFK47307.1"/>
    </source>
</evidence>
<keyword evidence="3" id="KW-1185">Reference proteome</keyword>
<reference evidence="2 3" key="1">
    <citation type="journal article" date="2019" name="Nat. Ecol. Evol.">
        <title>Megaphylogeny resolves global patterns of mushroom evolution.</title>
        <authorList>
            <person name="Varga T."/>
            <person name="Krizsan K."/>
            <person name="Foldi C."/>
            <person name="Dima B."/>
            <person name="Sanchez-Garcia M."/>
            <person name="Sanchez-Ramirez S."/>
            <person name="Szollosi G.J."/>
            <person name="Szarkandi J.G."/>
            <person name="Papp V."/>
            <person name="Albert L."/>
            <person name="Andreopoulos W."/>
            <person name="Angelini C."/>
            <person name="Antonin V."/>
            <person name="Barry K.W."/>
            <person name="Bougher N.L."/>
            <person name="Buchanan P."/>
            <person name="Buyck B."/>
            <person name="Bense V."/>
            <person name="Catcheside P."/>
            <person name="Chovatia M."/>
            <person name="Cooper J."/>
            <person name="Damon W."/>
            <person name="Desjardin D."/>
            <person name="Finy P."/>
            <person name="Geml J."/>
            <person name="Haridas S."/>
            <person name="Hughes K."/>
            <person name="Justo A."/>
            <person name="Karasinski D."/>
            <person name="Kautmanova I."/>
            <person name="Kiss B."/>
            <person name="Kocsube S."/>
            <person name="Kotiranta H."/>
            <person name="LaButti K.M."/>
            <person name="Lechner B.E."/>
            <person name="Liimatainen K."/>
            <person name="Lipzen A."/>
            <person name="Lukacs Z."/>
            <person name="Mihaltcheva S."/>
            <person name="Morgado L.N."/>
            <person name="Niskanen T."/>
            <person name="Noordeloos M.E."/>
            <person name="Ohm R.A."/>
            <person name="Ortiz-Santana B."/>
            <person name="Ovrebo C."/>
            <person name="Racz N."/>
            <person name="Riley R."/>
            <person name="Savchenko A."/>
            <person name="Shiryaev A."/>
            <person name="Soop K."/>
            <person name="Spirin V."/>
            <person name="Szebenyi C."/>
            <person name="Tomsovsky M."/>
            <person name="Tulloss R.E."/>
            <person name="Uehling J."/>
            <person name="Grigoriev I.V."/>
            <person name="Vagvolgyi C."/>
            <person name="Papp T."/>
            <person name="Martin F.M."/>
            <person name="Miettinen O."/>
            <person name="Hibbett D.S."/>
            <person name="Nagy L.G."/>
        </authorList>
    </citation>
    <scope>NUCLEOTIDE SEQUENCE [LARGE SCALE GENOMIC DNA]</scope>
    <source>
        <strain evidence="2 3">OMC1185</strain>
    </source>
</reference>
<accession>A0A5C3MQY4</accession>
<proteinExistence type="predicted"/>
<evidence type="ECO:0000313" key="3">
    <source>
        <dbReference type="Proteomes" id="UP000305948"/>
    </source>
</evidence>
<protein>
    <submittedName>
        <fullName evidence="2">Uncharacterized protein</fullName>
    </submittedName>
</protein>
<sequence>MHPTFPLSRYTVASWVYIIVCTSCLTLITPNEILVTLDYKPCLPDLSVADILPWIDEGAPQDRIPTTHAEHGWNHAFIIRQDNRTCSVYLGSQNVCPGSDTPRPH</sequence>
<organism evidence="2 3">
    <name type="scientific">Heliocybe sulcata</name>
    <dbReference type="NCBI Taxonomy" id="5364"/>
    <lineage>
        <taxon>Eukaryota</taxon>
        <taxon>Fungi</taxon>
        <taxon>Dikarya</taxon>
        <taxon>Basidiomycota</taxon>
        <taxon>Agaricomycotina</taxon>
        <taxon>Agaricomycetes</taxon>
        <taxon>Gloeophyllales</taxon>
        <taxon>Gloeophyllaceae</taxon>
        <taxon>Heliocybe</taxon>
    </lineage>
</organism>
<dbReference type="Proteomes" id="UP000305948">
    <property type="component" value="Unassembled WGS sequence"/>
</dbReference>
<keyword evidence="1" id="KW-0812">Transmembrane</keyword>
<keyword evidence="1" id="KW-0472">Membrane</keyword>
<dbReference type="EMBL" id="ML213524">
    <property type="protein sequence ID" value="TFK47307.1"/>
    <property type="molecule type" value="Genomic_DNA"/>
</dbReference>
<evidence type="ECO:0000256" key="1">
    <source>
        <dbReference type="SAM" id="Phobius"/>
    </source>
</evidence>
<feature type="transmembrane region" description="Helical" evidence="1">
    <location>
        <begin position="12"/>
        <end position="30"/>
    </location>
</feature>
<dbReference type="AlphaFoldDB" id="A0A5C3MQY4"/>
<gene>
    <name evidence="2" type="ORF">OE88DRAFT_792475</name>
</gene>